<evidence type="ECO:0000313" key="1">
    <source>
        <dbReference type="EMBL" id="MBE5919084.1"/>
    </source>
</evidence>
<gene>
    <name evidence="1" type="ORF">E7272_04490</name>
</gene>
<dbReference type="AlphaFoldDB" id="A0A927UB41"/>
<accession>A0A927UB41</accession>
<evidence type="ECO:0000313" key="2">
    <source>
        <dbReference type="Proteomes" id="UP000766246"/>
    </source>
</evidence>
<organism evidence="1 2">
    <name type="scientific">Pseudobutyrivibrio ruminis</name>
    <dbReference type="NCBI Taxonomy" id="46206"/>
    <lineage>
        <taxon>Bacteria</taxon>
        <taxon>Bacillati</taxon>
        <taxon>Bacillota</taxon>
        <taxon>Clostridia</taxon>
        <taxon>Lachnospirales</taxon>
        <taxon>Lachnospiraceae</taxon>
        <taxon>Pseudobutyrivibrio</taxon>
    </lineage>
</organism>
<comment type="caution">
    <text evidence="1">The sequence shown here is derived from an EMBL/GenBank/DDBJ whole genome shotgun (WGS) entry which is preliminary data.</text>
</comment>
<dbReference type="Proteomes" id="UP000766246">
    <property type="component" value="Unassembled WGS sequence"/>
</dbReference>
<sequence>MINGDVRPFYIDDNSSKNNTYLNEIWTRNSEKQVGALSEITGIEQKNIITEEARYYNRITNPDTGTGITLNQGSNHSMGLPEFYTVNGSRANIKNGHIYRVEGTNRMLVGIIGETGEIILNGGK</sequence>
<proteinExistence type="predicted"/>
<dbReference type="EMBL" id="SVER01000009">
    <property type="protein sequence ID" value="MBE5919084.1"/>
    <property type="molecule type" value="Genomic_DNA"/>
</dbReference>
<reference evidence="1" key="1">
    <citation type="submission" date="2019-04" db="EMBL/GenBank/DDBJ databases">
        <title>Evolution of Biomass-Degrading Anaerobic Consortia Revealed by Metagenomics.</title>
        <authorList>
            <person name="Peng X."/>
        </authorList>
    </citation>
    <scope>NUCLEOTIDE SEQUENCE</scope>
    <source>
        <strain evidence="1">SIG311</strain>
    </source>
</reference>
<protein>
    <submittedName>
        <fullName evidence="1">Uncharacterized protein</fullName>
    </submittedName>
</protein>
<name>A0A927UB41_9FIRM</name>